<dbReference type="Proteomes" id="UP000254968">
    <property type="component" value="Unassembled WGS sequence"/>
</dbReference>
<evidence type="ECO:0000313" key="3">
    <source>
        <dbReference type="Proteomes" id="UP000254968"/>
    </source>
</evidence>
<dbReference type="AlphaFoldDB" id="A0A378JPD8"/>
<feature type="domain" description="DDE" evidence="1">
    <location>
        <begin position="2"/>
        <end position="40"/>
    </location>
</feature>
<proteinExistence type="predicted"/>
<accession>A0A378JPD8</accession>
<reference evidence="2 3" key="1">
    <citation type="submission" date="2018-06" db="EMBL/GenBank/DDBJ databases">
        <authorList>
            <consortium name="Pathogen Informatics"/>
            <person name="Doyle S."/>
        </authorList>
    </citation>
    <scope>NUCLEOTIDE SEQUENCE [LARGE SCALE GENOMIC DNA]</scope>
    <source>
        <strain evidence="2 3">NCTC13315</strain>
    </source>
</reference>
<protein>
    <submittedName>
        <fullName evidence="2">Transposase</fullName>
    </submittedName>
</protein>
<keyword evidence="3" id="KW-1185">Reference proteome</keyword>
<organism evidence="2 3">
    <name type="scientific">Legionella beliardensis</name>
    <dbReference type="NCBI Taxonomy" id="91822"/>
    <lineage>
        <taxon>Bacteria</taxon>
        <taxon>Pseudomonadati</taxon>
        <taxon>Pseudomonadota</taxon>
        <taxon>Gammaproteobacteria</taxon>
        <taxon>Legionellales</taxon>
        <taxon>Legionellaceae</taxon>
        <taxon>Legionella</taxon>
    </lineage>
</organism>
<sequence length="63" mass="7577">MSDHGKHKRLIDLTRGFQSMKTAYATIKGFEVMRMFRKGQFNKWMYGNQNEVLFINQLFHVYS</sequence>
<gene>
    <name evidence="2" type="ORF">NCTC13315_03024</name>
</gene>
<dbReference type="InterPro" id="IPR032874">
    <property type="entry name" value="DDE_dom"/>
</dbReference>
<name>A0A378JPD8_9GAMM</name>
<dbReference type="Pfam" id="PF13610">
    <property type="entry name" value="DDE_Tnp_IS240"/>
    <property type="match status" value="1"/>
</dbReference>
<dbReference type="EMBL" id="UGNV01000004">
    <property type="protein sequence ID" value="STX55653.1"/>
    <property type="molecule type" value="Genomic_DNA"/>
</dbReference>
<evidence type="ECO:0000313" key="2">
    <source>
        <dbReference type="EMBL" id="STX55653.1"/>
    </source>
</evidence>
<evidence type="ECO:0000259" key="1">
    <source>
        <dbReference type="Pfam" id="PF13610"/>
    </source>
</evidence>